<gene>
    <name evidence="1" type="ORF">GALL_360420</name>
</gene>
<reference evidence="1" key="1">
    <citation type="submission" date="2016-10" db="EMBL/GenBank/DDBJ databases">
        <title>Sequence of Gallionella enrichment culture.</title>
        <authorList>
            <person name="Poehlein A."/>
            <person name="Muehling M."/>
            <person name="Daniel R."/>
        </authorList>
    </citation>
    <scope>NUCLEOTIDE SEQUENCE</scope>
</reference>
<name>A0A1J5QF52_9ZZZZ</name>
<comment type="caution">
    <text evidence="1">The sequence shown here is derived from an EMBL/GenBank/DDBJ whole genome shotgun (WGS) entry which is preliminary data.</text>
</comment>
<accession>A0A1J5QF52</accession>
<evidence type="ECO:0000313" key="1">
    <source>
        <dbReference type="EMBL" id="OIQ82174.1"/>
    </source>
</evidence>
<dbReference type="AlphaFoldDB" id="A0A1J5QF52"/>
<dbReference type="EMBL" id="MLJW01000834">
    <property type="protein sequence ID" value="OIQ82174.1"/>
    <property type="molecule type" value="Genomic_DNA"/>
</dbReference>
<protein>
    <submittedName>
        <fullName evidence="1">Uncharacterized protein</fullName>
    </submittedName>
</protein>
<sequence>MIRVAVMSSKHLQNVLAMLPSIALRLQFEAIVDVLLEDDGERLSAELVAYELTGAALFTAMPER</sequence>
<proteinExistence type="predicted"/>
<organism evidence="1">
    <name type="scientific">mine drainage metagenome</name>
    <dbReference type="NCBI Taxonomy" id="410659"/>
    <lineage>
        <taxon>unclassified sequences</taxon>
        <taxon>metagenomes</taxon>
        <taxon>ecological metagenomes</taxon>
    </lineage>
</organism>